<evidence type="ECO:0000313" key="3">
    <source>
        <dbReference type="Proteomes" id="UP000002774"/>
    </source>
</evidence>
<protein>
    <submittedName>
        <fullName evidence="2">Uncharacterized protein</fullName>
    </submittedName>
</protein>
<keyword evidence="1" id="KW-0812">Transmembrane</keyword>
<dbReference type="Proteomes" id="UP000002774">
    <property type="component" value="Chromosome"/>
</dbReference>
<keyword evidence="1" id="KW-0472">Membrane</keyword>
<accession>H1YBX8</accession>
<gene>
    <name evidence="2" type="ORF">Mucpa_2948</name>
</gene>
<keyword evidence="1" id="KW-1133">Transmembrane helix</keyword>
<proteinExistence type="predicted"/>
<dbReference type="HOGENOM" id="CLU_3185987_0_0_10"/>
<evidence type="ECO:0000313" key="2">
    <source>
        <dbReference type="EMBL" id="EHQ27056.1"/>
    </source>
</evidence>
<name>H1YBX8_9SPHI</name>
<keyword evidence="3" id="KW-1185">Reference proteome</keyword>
<dbReference type="AlphaFoldDB" id="H1YBX8"/>
<evidence type="ECO:0000256" key="1">
    <source>
        <dbReference type="SAM" id="Phobius"/>
    </source>
</evidence>
<reference evidence="2" key="1">
    <citation type="submission" date="2011-09" db="EMBL/GenBank/DDBJ databases">
        <title>The permanent draft genome of Mucilaginibacter paludis DSM 18603.</title>
        <authorList>
            <consortium name="US DOE Joint Genome Institute (JGI-PGF)"/>
            <person name="Lucas S."/>
            <person name="Han J."/>
            <person name="Lapidus A."/>
            <person name="Bruce D."/>
            <person name="Goodwin L."/>
            <person name="Pitluck S."/>
            <person name="Peters L."/>
            <person name="Kyrpides N."/>
            <person name="Mavromatis K."/>
            <person name="Ivanova N."/>
            <person name="Mikhailova N."/>
            <person name="Held B."/>
            <person name="Detter J.C."/>
            <person name="Tapia R."/>
            <person name="Han C."/>
            <person name="Land M."/>
            <person name="Hauser L."/>
            <person name="Markowitz V."/>
            <person name="Cheng J.-F."/>
            <person name="Hugenholtz P."/>
            <person name="Woyke T."/>
            <person name="Wu D."/>
            <person name="Tindall B."/>
            <person name="Brambilla E."/>
            <person name="Klenk H.-P."/>
            <person name="Eisen J.A."/>
        </authorList>
    </citation>
    <scope>NUCLEOTIDE SEQUENCE [LARGE SCALE GENOMIC DNA]</scope>
    <source>
        <strain evidence="2">DSM 18603</strain>
    </source>
</reference>
<sequence length="46" mass="5298">MLLSLTIMRSAYLFGFIFHQLIFNLDVIASINYLGHQNNDNSCDAY</sequence>
<organism evidence="2 3">
    <name type="scientific">Mucilaginibacter paludis DSM 18603</name>
    <dbReference type="NCBI Taxonomy" id="714943"/>
    <lineage>
        <taxon>Bacteria</taxon>
        <taxon>Pseudomonadati</taxon>
        <taxon>Bacteroidota</taxon>
        <taxon>Sphingobacteriia</taxon>
        <taxon>Sphingobacteriales</taxon>
        <taxon>Sphingobacteriaceae</taxon>
        <taxon>Mucilaginibacter</taxon>
    </lineage>
</organism>
<feature type="transmembrane region" description="Helical" evidence="1">
    <location>
        <begin position="12"/>
        <end position="34"/>
    </location>
</feature>
<dbReference type="EMBL" id="CM001403">
    <property type="protein sequence ID" value="EHQ27056.1"/>
    <property type="molecule type" value="Genomic_DNA"/>
</dbReference>